<comment type="caution">
    <text evidence="1">The sequence shown here is derived from an EMBL/GenBank/DDBJ whole genome shotgun (WGS) entry which is preliminary data.</text>
</comment>
<evidence type="ECO:0000313" key="2">
    <source>
        <dbReference type="Proteomes" id="UP000297447"/>
    </source>
</evidence>
<evidence type="ECO:0000313" key="1">
    <source>
        <dbReference type="EMBL" id="TFD52224.1"/>
    </source>
</evidence>
<dbReference type="Proteomes" id="UP000297447">
    <property type="component" value="Unassembled WGS sequence"/>
</dbReference>
<dbReference type="EMBL" id="SOHE01000029">
    <property type="protein sequence ID" value="TFD52224.1"/>
    <property type="molecule type" value="Genomic_DNA"/>
</dbReference>
<sequence length="212" mass="23013">MIGVLPLVQGYDPIPEPTVTATAAPGALQVGGFRQYAYGGGGTGTADTTERRVDRARKVLADDPARWRIIDDLTVPLVDRPTKSKVKGPGLIESRKDAFVLACMAGDPCDPNRPAAVVVTPATPALRISDVASFTPAAPTQQMQPNGWMVRGLATNFIAQASAHEQSGELLGQTADVRFTPNRLRLGLRRRHHRHVNERRRHLAMVETARIQ</sequence>
<name>A0A4R9A5V3_9MICO</name>
<organism evidence="1 2">
    <name type="scientific">Cryobacterium frigoriphilum</name>
    <dbReference type="NCBI Taxonomy" id="1259150"/>
    <lineage>
        <taxon>Bacteria</taxon>
        <taxon>Bacillati</taxon>
        <taxon>Actinomycetota</taxon>
        <taxon>Actinomycetes</taxon>
        <taxon>Micrococcales</taxon>
        <taxon>Microbacteriaceae</taxon>
        <taxon>Cryobacterium</taxon>
    </lineage>
</organism>
<dbReference type="AlphaFoldDB" id="A0A4R9A5V3"/>
<dbReference type="OrthoDB" id="5192284at2"/>
<gene>
    <name evidence="1" type="ORF">E3T55_06330</name>
</gene>
<accession>A0A4R9A5V3</accession>
<dbReference type="RefSeq" id="WP_134518735.1">
    <property type="nucleotide sequence ID" value="NZ_SOHE01000029.1"/>
</dbReference>
<reference evidence="1 2" key="1">
    <citation type="submission" date="2019-03" db="EMBL/GenBank/DDBJ databases">
        <title>Genomics of glacier-inhabiting Cryobacterium strains.</title>
        <authorList>
            <person name="Liu Q."/>
            <person name="Xin Y.-H."/>
        </authorList>
    </citation>
    <scope>NUCLEOTIDE SEQUENCE [LARGE SCALE GENOMIC DNA]</scope>
    <source>
        <strain evidence="1 2">Hh14</strain>
    </source>
</reference>
<keyword evidence="2" id="KW-1185">Reference proteome</keyword>
<proteinExistence type="predicted"/>
<protein>
    <submittedName>
        <fullName evidence="1">Uncharacterized protein</fullName>
    </submittedName>
</protein>